<comment type="similarity">
    <text evidence="1">Belongs to the CWC16 family.</text>
</comment>
<evidence type="ECO:0000256" key="1">
    <source>
        <dbReference type="ARBA" id="ARBA00005595"/>
    </source>
</evidence>
<dbReference type="RefSeq" id="XP_009539668.1">
    <property type="nucleotide sequence ID" value="XM_009541373.1"/>
</dbReference>
<dbReference type="STRING" id="1094619.G5AHZ7"/>
<dbReference type="OMA" id="RNMSVWD"/>
<dbReference type="SMR" id="G5AHZ7"/>
<reference evidence="3 4" key="1">
    <citation type="journal article" date="2006" name="Science">
        <title>Phytophthora genome sequences uncover evolutionary origins and mechanisms of pathogenesis.</title>
        <authorList>
            <person name="Tyler B.M."/>
            <person name="Tripathy S."/>
            <person name="Zhang X."/>
            <person name="Dehal P."/>
            <person name="Jiang R.H."/>
            <person name="Aerts A."/>
            <person name="Arredondo F.D."/>
            <person name="Baxter L."/>
            <person name="Bensasson D."/>
            <person name="Beynon J.L."/>
            <person name="Chapman J."/>
            <person name="Damasceno C.M."/>
            <person name="Dorrance A.E."/>
            <person name="Dou D."/>
            <person name="Dickerman A.W."/>
            <person name="Dubchak I.L."/>
            <person name="Garbelotto M."/>
            <person name="Gijzen M."/>
            <person name="Gordon S.G."/>
            <person name="Govers F."/>
            <person name="Grunwald N.J."/>
            <person name="Huang W."/>
            <person name="Ivors K.L."/>
            <person name="Jones R.W."/>
            <person name="Kamoun S."/>
            <person name="Krampis K."/>
            <person name="Lamour K.H."/>
            <person name="Lee M.K."/>
            <person name="McDonald W.H."/>
            <person name="Medina M."/>
            <person name="Meijer H.J."/>
            <person name="Nordberg E.K."/>
            <person name="Maclean D.J."/>
            <person name="Ospina-Giraldo M.D."/>
            <person name="Morris P.F."/>
            <person name="Phuntumart V."/>
            <person name="Putnam N.H."/>
            <person name="Rash S."/>
            <person name="Rose J.K."/>
            <person name="Sakihama Y."/>
            <person name="Salamov A.A."/>
            <person name="Savidor A."/>
            <person name="Scheuring C.F."/>
            <person name="Smith B.M."/>
            <person name="Sobral B.W."/>
            <person name="Terry A."/>
            <person name="Torto-Alalibo T.A."/>
            <person name="Win J."/>
            <person name="Xu Z."/>
            <person name="Zhang H."/>
            <person name="Grigoriev I.V."/>
            <person name="Rokhsar D.S."/>
            <person name="Boore J.L."/>
        </authorList>
    </citation>
    <scope>NUCLEOTIDE SEQUENCE [LARGE SCALE GENOMIC DNA]</scope>
    <source>
        <strain evidence="3 4">P6497</strain>
    </source>
</reference>
<dbReference type="GO" id="GO:0000398">
    <property type="term" value="P:mRNA splicing, via spliceosome"/>
    <property type="evidence" value="ECO:0007669"/>
    <property type="project" value="InterPro"/>
</dbReference>
<accession>G5AHZ7</accession>
<dbReference type="GO" id="GO:0071014">
    <property type="term" value="C:post-mRNA release spliceosomal complex"/>
    <property type="evidence" value="ECO:0007669"/>
    <property type="project" value="TreeGrafter"/>
</dbReference>
<keyword evidence="4" id="KW-1185">Reference proteome</keyword>
<dbReference type="InterPro" id="IPR007590">
    <property type="entry name" value="Saf4/Yju2"/>
</dbReference>
<dbReference type="Proteomes" id="UP000002640">
    <property type="component" value="Unassembled WGS sequence"/>
</dbReference>
<proteinExistence type="inferred from homology"/>
<feature type="compositionally biased region" description="Basic residues" evidence="2">
    <location>
        <begin position="294"/>
        <end position="309"/>
    </location>
</feature>
<dbReference type="GeneID" id="20644436"/>
<organism evidence="3 4">
    <name type="scientific">Phytophthora sojae (strain P6497)</name>
    <name type="common">Soybean stem and root rot agent</name>
    <name type="synonym">Phytophthora megasperma f. sp. glycines</name>
    <dbReference type="NCBI Taxonomy" id="1094619"/>
    <lineage>
        <taxon>Eukaryota</taxon>
        <taxon>Sar</taxon>
        <taxon>Stramenopiles</taxon>
        <taxon>Oomycota</taxon>
        <taxon>Peronosporomycetes</taxon>
        <taxon>Peronosporales</taxon>
        <taxon>Peronosporaceae</taxon>
        <taxon>Phytophthora</taxon>
    </lineage>
</organism>
<dbReference type="AlphaFoldDB" id="G5AHZ7"/>
<evidence type="ECO:0000256" key="2">
    <source>
        <dbReference type="SAM" id="MobiDB-lite"/>
    </source>
</evidence>
<sequence length="309" mass="34793">MSSLAAAQADGYYYPAEWRPEHGSLNQFHGSHPLGKRAKRLASDGELVVRFEMPFSVWCAHCDVHIGRGVRFNARKRKAGSYFTTTVWEFRMSCAGCGGEMVVRTDPRARGYELVSGVREKAEAADAQETQTERLNDPELAVKLQSDPFFRLEHENEDKRAAKRRARGLEALVELQDAQFKDDYASNAALRAQFRGKKKQRRSREQEAKRLGLGIPLLDVHPDDVLASRAVVFKDIPQKRRPSSRRSEPSKSRRSISSRDSAASAVRDSSPLSARVDSFQHFGDPVGSQLQRLRAAKHRAAKTRPPPRK</sequence>
<gene>
    <name evidence="3" type="ORF">PHYSODRAFT_320248</name>
</gene>
<dbReference type="GO" id="GO:0005684">
    <property type="term" value="C:U2-type spliceosomal complex"/>
    <property type="evidence" value="ECO:0007669"/>
    <property type="project" value="TreeGrafter"/>
</dbReference>
<protein>
    <submittedName>
        <fullName evidence="3">Uncharacterized protein</fullName>
    </submittedName>
</protein>
<feature type="region of interest" description="Disordered" evidence="2">
    <location>
        <begin position="237"/>
        <end position="309"/>
    </location>
</feature>
<evidence type="ECO:0000313" key="4">
    <source>
        <dbReference type="Proteomes" id="UP000002640"/>
    </source>
</evidence>
<dbReference type="KEGG" id="psoj:PHYSODRAFT_320248"/>
<dbReference type="InParanoid" id="G5AHZ7"/>
<feature type="compositionally biased region" description="Low complexity" evidence="2">
    <location>
        <begin position="258"/>
        <end position="271"/>
    </location>
</feature>
<dbReference type="EMBL" id="JH159173">
    <property type="protein sequence ID" value="EGZ04826.1"/>
    <property type="molecule type" value="Genomic_DNA"/>
</dbReference>
<dbReference type="PANTHER" id="PTHR12111">
    <property type="entry name" value="SPLICING FACTOR YJU2"/>
    <property type="match status" value="1"/>
</dbReference>
<name>G5AHZ7_PHYSP</name>
<dbReference type="Pfam" id="PF04502">
    <property type="entry name" value="Saf4_Yju2"/>
    <property type="match status" value="1"/>
</dbReference>
<dbReference type="PANTHER" id="PTHR12111:SF2">
    <property type="entry name" value="SPLICING FACTOR YJU2B-RELATED"/>
    <property type="match status" value="1"/>
</dbReference>
<evidence type="ECO:0000313" key="3">
    <source>
        <dbReference type="EMBL" id="EGZ04826.1"/>
    </source>
</evidence>